<evidence type="ECO:0000313" key="2">
    <source>
        <dbReference type="Proteomes" id="UP000222310"/>
    </source>
</evidence>
<dbReference type="Proteomes" id="UP000222310">
    <property type="component" value="Unassembled WGS sequence"/>
</dbReference>
<reference evidence="1 2" key="1">
    <citation type="submission" date="2015-02" db="EMBL/GenBank/DDBJ databases">
        <title>Nostoc linckia genome annotation.</title>
        <authorList>
            <person name="Zhou Z."/>
        </authorList>
    </citation>
    <scope>NUCLEOTIDE SEQUENCE [LARGE SCALE GENOMIC DNA]</scope>
    <source>
        <strain evidence="2">z8</strain>
    </source>
</reference>
<comment type="caution">
    <text evidence="1">The sequence shown here is derived from an EMBL/GenBank/DDBJ whole genome shotgun (WGS) entry which is preliminary data.</text>
</comment>
<protein>
    <recommendedName>
        <fullName evidence="3">NurA domain-containing protein</fullName>
    </recommendedName>
</protein>
<evidence type="ECO:0008006" key="3">
    <source>
        <dbReference type="Google" id="ProtNLM"/>
    </source>
</evidence>
<name>A0A9Q5ZBM8_NOSLI</name>
<gene>
    <name evidence="1" type="ORF">VF08_16615</name>
</gene>
<organism evidence="1 2">
    <name type="scientific">Nostoc linckia z8</name>
    <dbReference type="NCBI Taxonomy" id="1628746"/>
    <lineage>
        <taxon>Bacteria</taxon>
        <taxon>Bacillati</taxon>
        <taxon>Cyanobacteriota</taxon>
        <taxon>Cyanophyceae</taxon>
        <taxon>Nostocales</taxon>
        <taxon>Nostocaceae</taxon>
        <taxon>Nostoc</taxon>
    </lineage>
</organism>
<proteinExistence type="predicted"/>
<evidence type="ECO:0000313" key="1">
    <source>
        <dbReference type="EMBL" id="PHK02989.1"/>
    </source>
</evidence>
<sequence>MPYLNQSGGFERSRSIGHVPIAENELIKESLRSFRIYNDQENLKIDSSLLISANTLGTTETSIRWVFSFDGSPQEVVTKKAFPSTRIGYVQIAGILVNLEQILNQGREHLVDPAIVRTATKEALYSIVLPGSNVCRLDMPTVKDSWRAQIFDIFESYTVEGTSLLNIFKLLVERSNKNSRNNGVILARCSASHSCSSRDIDVPFTGTVCPSCGGQLFPTDALRVHEEVSEEQKNEAALNRLMSCLEHITMVGYLYFLWQRQPRTLGSVSCIMDGPLAIFGPQAWLHAPILRFLHELQESLTQKRLKPPLIIGIEKGGQFAEHAAAIKQHIPPQNLMLLPDNYIYQHILASRPLSNSIYGYETYYGQKFFYKTATEQLLTITIPKLSQTVNDPHNPIYYQILPDSLALLDRIGTALYKDAVIPVALAHSYASIPLRTGSRVLTLLSKDFLGQ</sequence>
<dbReference type="EMBL" id="LAHD01000044">
    <property type="protein sequence ID" value="PHK02989.1"/>
    <property type="molecule type" value="Genomic_DNA"/>
</dbReference>
<dbReference type="AlphaFoldDB" id="A0A9Q5ZBM8"/>
<accession>A0A9Q5ZBM8</accession>